<dbReference type="GO" id="GO:0003887">
    <property type="term" value="F:DNA-directed DNA polymerase activity"/>
    <property type="evidence" value="ECO:0007669"/>
    <property type="project" value="UniProtKB-KW"/>
</dbReference>
<dbReference type="EMBL" id="AHZU02000810">
    <property type="protein sequence ID" value="KFG39911.1"/>
    <property type="molecule type" value="Genomic_DNA"/>
</dbReference>
<keyword evidence="1" id="KW-0239">DNA-directed DNA polymerase</keyword>
<dbReference type="VEuPathDB" id="ToxoDB:TGDOM2_285540B"/>
<evidence type="ECO:0000313" key="1">
    <source>
        <dbReference type="EMBL" id="KFG39911.1"/>
    </source>
</evidence>
<name>A0A086K693_TOXGO</name>
<evidence type="ECO:0000313" key="2">
    <source>
        <dbReference type="Proteomes" id="UP000028837"/>
    </source>
</evidence>
<comment type="caution">
    <text evidence="1">The sequence shown here is derived from an EMBL/GenBank/DDBJ whole genome shotgun (WGS) entry which is preliminary data.</text>
</comment>
<reference evidence="1 2" key="1">
    <citation type="submission" date="2014-02" db="EMBL/GenBank/DDBJ databases">
        <authorList>
            <person name="Sibley D."/>
            <person name="Venepally P."/>
            <person name="Karamycheva S."/>
            <person name="Hadjithomas M."/>
            <person name="Khan A."/>
            <person name="Brunk B."/>
            <person name="Roos D."/>
            <person name="Caler E."/>
            <person name="Lorenzi H."/>
        </authorList>
    </citation>
    <scope>NUCLEOTIDE SEQUENCE [LARGE SCALE GENOMIC DNA]</scope>
    <source>
        <strain evidence="1 2">GAB2-2007-GAL-DOM2</strain>
    </source>
</reference>
<keyword evidence="1" id="KW-0548">Nucleotidyltransferase</keyword>
<dbReference type="AlphaFoldDB" id="A0A086K693"/>
<feature type="non-terminal residue" evidence="1">
    <location>
        <position position="1"/>
    </location>
</feature>
<protein>
    <submittedName>
        <fullName evidence="1">DNA-directed DNA polymerase</fullName>
        <ecNumber evidence="1">2.7.7.7</ecNumber>
    </submittedName>
</protein>
<sequence>TLSFLQLNPRLYDRRMSQRYSLGHALFEFLHHYGVDFHYPTVGL</sequence>
<feature type="non-terminal residue" evidence="1">
    <location>
        <position position="44"/>
    </location>
</feature>
<dbReference type="EC" id="2.7.7.7" evidence="1"/>
<dbReference type="Gene3D" id="1.10.1410.10">
    <property type="match status" value="1"/>
</dbReference>
<organism evidence="1 2">
    <name type="scientific">Toxoplasma gondii GAB2-2007-GAL-DOM2</name>
    <dbReference type="NCBI Taxonomy" id="1130820"/>
    <lineage>
        <taxon>Eukaryota</taxon>
        <taxon>Sar</taxon>
        <taxon>Alveolata</taxon>
        <taxon>Apicomplexa</taxon>
        <taxon>Conoidasida</taxon>
        <taxon>Coccidia</taxon>
        <taxon>Eucoccidiorida</taxon>
        <taxon>Eimeriorina</taxon>
        <taxon>Sarcocystidae</taxon>
        <taxon>Toxoplasma</taxon>
    </lineage>
</organism>
<accession>A0A086K693</accession>
<proteinExistence type="predicted"/>
<gene>
    <name evidence="1" type="ORF">TGDOM2_285540B</name>
</gene>
<dbReference type="Proteomes" id="UP000028837">
    <property type="component" value="Unassembled WGS sequence"/>
</dbReference>
<keyword evidence="1" id="KW-0808">Transferase</keyword>